<accession>A0ABW8URZ5</accession>
<dbReference type="RefSeq" id="WP_407591794.1">
    <property type="nucleotide sequence ID" value="NZ_JBHDIY010000002.1"/>
</dbReference>
<organism evidence="1 2">
    <name type="scientific">Tateyamaria armeniaca</name>
    <dbReference type="NCBI Taxonomy" id="2518930"/>
    <lineage>
        <taxon>Bacteria</taxon>
        <taxon>Pseudomonadati</taxon>
        <taxon>Pseudomonadota</taxon>
        <taxon>Alphaproteobacteria</taxon>
        <taxon>Rhodobacterales</taxon>
        <taxon>Roseobacteraceae</taxon>
        <taxon>Tateyamaria</taxon>
    </lineage>
</organism>
<evidence type="ECO:0008006" key="3">
    <source>
        <dbReference type="Google" id="ProtNLM"/>
    </source>
</evidence>
<gene>
    <name evidence="1" type="ORF">ACERZ8_08505</name>
</gene>
<evidence type="ECO:0000313" key="2">
    <source>
        <dbReference type="Proteomes" id="UP001627408"/>
    </source>
</evidence>
<name>A0ABW8URZ5_9RHOB</name>
<keyword evidence="2" id="KW-1185">Reference proteome</keyword>
<proteinExistence type="predicted"/>
<dbReference type="PROSITE" id="PS51257">
    <property type="entry name" value="PROKAR_LIPOPROTEIN"/>
    <property type="match status" value="1"/>
</dbReference>
<sequence>MRLFFLLCPLVLLAACNTAGPHFRGLPATTVTLDGSTFDVRVNGKLAEAIRTNPEYAPRFGPIRARAGKAMEMVSGCRVKEVRGDQAQATGILDCGKGGPAPDRLKRQGEYDCLTLDSYISPATNELVLDLDCTLI</sequence>
<protein>
    <recommendedName>
        <fullName evidence="3">Lipoprotein</fullName>
    </recommendedName>
</protein>
<reference evidence="1 2" key="1">
    <citation type="submission" date="2024-08" db="EMBL/GenBank/DDBJ databases">
        <title>Tateyamaria sp. nov., isolated from marine algae.</title>
        <authorList>
            <person name="Choi B.J."/>
            <person name="Kim J.M."/>
            <person name="Lee J.K."/>
            <person name="Choi D.G."/>
            <person name="Bayburt H."/>
            <person name="Baek J.H."/>
            <person name="Han D.M."/>
            <person name="Jeon C.O."/>
        </authorList>
    </citation>
    <scope>NUCLEOTIDE SEQUENCE [LARGE SCALE GENOMIC DNA]</scope>
    <source>
        <strain evidence="1 2">KMU-156</strain>
    </source>
</reference>
<evidence type="ECO:0000313" key="1">
    <source>
        <dbReference type="EMBL" id="MFL4469900.1"/>
    </source>
</evidence>
<comment type="caution">
    <text evidence="1">The sequence shown here is derived from an EMBL/GenBank/DDBJ whole genome shotgun (WGS) entry which is preliminary data.</text>
</comment>
<dbReference type="EMBL" id="JBHDIY010000002">
    <property type="protein sequence ID" value="MFL4469900.1"/>
    <property type="molecule type" value="Genomic_DNA"/>
</dbReference>
<dbReference type="Proteomes" id="UP001627408">
    <property type="component" value="Unassembled WGS sequence"/>
</dbReference>